<evidence type="ECO:0000256" key="1">
    <source>
        <dbReference type="SAM" id="Phobius"/>
    </source>
</evidence>
<evidence type="ECO:0000313" key="3">
    <source>
        <dbReference type="Proteomes" id="UP000318416"/>
    </source>
</evidence>
<reference evidence="2 3" key="1">
    <citation type="submission" date="2019-06" db="EMBL/GenBank/DDBJ databases">
        <title>Sequencing the genomes of 1000 actinobacteria strains.</title>
        <authorList>
            <person name="Klenk H.-P."/>
        </authorList>
    </citation>
    <scope>NUCLEOTIDE SEQUENCE [LARGE SCALE GENOMIC DNA]</scope>
    <source>
        <strain evidence="2 3">DSM 41649</strain>
    </source>
</reference>
<comment type="caution">
    <text evidence="2">The sequence shown here is derived from an EMBL/GenBank/DDBJ whole genome shotgun (WGS) entry which is preliminary data.</text>
</comment>
<feature type="transmembrane region" description="Helical" evidence="1">
    <location>
        <begin position="67"/>
        <end position="85"/>
    </location>
</feature>
<gene>
    <name evidence="2" type="ORF">FB465_0085</name>
</gene>
<keyword evidence="1" id="KW-1133">Transmembrane helix</keyword>
<evidence type="ECO:0008006" key="4">
    <source>
        <dbReference type="Google" id="ProtNLM"/>
    </source>
</evidence>
<dbReference type="AlphaFoldDB" id="A0A561EHW0"/>
<accession>A0A561EHW0</accession>
<dbReference type="OrthoDB" id="4229710at2"/>
<organism evidence="2 3">
    <name type="scientific">Kitasatospora atroaurantiaca</name>
    <dbReference type="NCBI Taxonomy" id="285545"/>
    <lineage>
        <taxon>Bacteria</taxon>
        <taxon>Bacillati</taxon>
        <taxon>Actinomycetota</taxon>
        <taxon>Actinomycetes</taxon>
        <taxon>Kitasatosporales</taxon>
        <taxon>Streptomycetaceae</taxon>
        <taxon>Kitasatospora</taxon>
    </lineage>
</organism>
<protein>
    <recommendedName>
        <fullName evidence="4">ParE-like toxin of type II ParDE toxin-antitoxin system</fullName>
    </recommendedName>
</protein>
<proteinExistence type="predicted"/>
<dbReference type="EMBL" id="VIVR01000001">
    <property type="protein sequence ID" value="TWE15206.1"/>
    <property type="molecule type" value="Genomic_DNA"/>
</dbReference>
<dbReference type="Proteomes" id="UP000318416">
    <property type="component" value="Unassembled WGS sequence"/>
</dbReference>
<keyword evidence="1" id="KW-0472">Membrane</keyword>
<keyword evidence="1" id="KW-0812">Transmembrane</keyword>
<evidence type="ECO:0000313" key="2">
    <source>
        <dbReference type="EMBL" id="TWE15206.1"/>
    </source>
</evidence>
<keyword evidence="3" id="KW-1185">Reference proteome</keyword>
<sequence length="86" mass="9378">MPEPGPARRRAVITFHEVAERQIAEMDDAALARLDPHLTVLALNPKAGVQSKPASPVREYVKDGVRIAYISTVLGTIILVAYVEVD</sequence>
<dbReference type="RefSeq" id="WP_145786580.1">
    <property type="nucleotide sequence ID" value="NZ_BAAABR010000084.1"/>
</dbReference>
<name>A0A561EHW0_9ACTN</name>